<feature type="compositionally biased region" description="Polar residues" evidence="1">
    <location>
        <begin position="36"/>
        <end position="56"/>
    </location>
</feature>
<evidence type="ECO:0000256" key="1">
    <source>
        <dbReference type="SAM" id="MobiDB-lite"/>
    </source>
</evidence>
<feature type="compositionally biased region" description="Low complexity" evidence="1">
    <location>
        <begin position="465"/>
        <end position="475"/>
    </location>
</feature>
<keyword evidence="3" id="KW-1185">Reference proteome</keyword>
<feature type="compositionally biased region" description="Low complexity" evidence="1">
    <location>
        <begin position="235"/>
        <end position="258"/>
    </location>
</feature>
<proteinExistence type="predicted"/>
<dbReference type="AlphaFoldDB" id="A0AAV9Q6E1"/>
<feature type="region of interest" description="Disordered" evidence="1">
    <location>
        <begin position="1"/>
        <end position="23"/>
    </location>
</feature>
<feature type="compositionally biased region" description="Low complexity" evidence="1">
    <location>
        <begin position="57"/>
        <end position="69"/>
    </location>
</feature>
<feature type="compositionally biased region" description="Basic and acidic residues" evidence="1">
    <location>
        <begin position="277"/>
        <end position="293"/>
    </location>
</feature>
<feature type="compositionally biased region" description="Basic and acidic residues" evidence="1">
    <location>
        <begin position="308"/>
        <end position="324"/>
    </location>
</feature>
<feature type="region of interest" description="Disordered" evidence="1">
    <location>
        <begin position="464"/>
        <end position="485"/>
    </location>
</feature>
<reference evidence="2 3" key="1">
    <citation type="submission" date="2023-06" db="EMBL/GenBank/DDBJ databases">
        <title>Black Yeasts Isolated from many extreme environments.</title>
        <authorList>
            <person name="Coleine C."/>
            <person name="Stajich J.E."/>
            <person name="Selbmann L."/>
        </authorList>
    </citation>
    <scope>NUCLEOTIDE SEQUENCE [LARGE SCALE GENOMIC DNA]</scope>
    <source>
        <strain evidence="2 3">CCFEE 5887</strain>
    </source>
</reference>
<feature type="compositionally biased region" description="Polar residues" evidence="1">
    <location>
        <begin position="225"/>
        <end position="234"/>
    </location>
</feature>
<feature type="compositionally biased region" description="Low complexity" evidence="1">
    <location>
        <begin position="133"/>
        <end position="151"/>
    </location>
</feature>
<feature type="region of interest" description="Disordered" evidence="1">
    <location>
        <begin position="205"/>
        <end position="449"/>
    </location>
</feature>
<comment type="caution">
    <text evidence="2">The sequence shown here is derived from an EMBL/GenBank/DDBJ whole genome shotgun (WGS) entry which is preliminary data.</text>
</comment>
<protein>
    <submittedName>
        <fullName evidence="2">Uncharacterized protein</fullName>
    </submittedName>
</protein>
<accession>A0AAV9Q6E1</accession>
<feature type="region of interest" description="Disordered" evidence="1">
    <location>
        <begin position="36"/>
        <end position="191"/>
    </location>
</feature>
<feature type="compositionally biased region" description="Polar residues" evidence="1">
    <location>
        <begin position="267"/>
        <end position="276"/>
    </location>
</feature>
<gene>
    <name evidence="2" type="ORF">LTR25_005474</name>
</gene>
<evidence type="ECO:0000313" key="3">
    <source>
        <dbReference type="Proteomes" id="UP001345827"/>
    </source>
</evidence>
<evidence type="ECO:0000313" key="2">
    <source>
        <dbReference type="EMBL" id="KAK5536800.1"/>
    </source>
</evidence>
<dbReference type="Proteomes" id="UP001345827">
    <property type="component" value="Unassembled WGS sequence"/>
</dbReference>
<sequence>MTRRKRTSSPSPSPSTSQNQKRVAFEIPASLQQFSTISRSLATTPGSKTPTTSVKKTQSQPRPTSQSPSYPRPSLPATTSPNRTHVFVPQKRSFPDAQPWPQPVPKNQAYSAASRHVGKPVNQSKTSPAATMSQARPAPRAPASPQQRSASNPGLPTVPGQEPPLKPGEAPNLKTHPNLIASLVAQKRAENDAMGFRERWARKQAEYRMSKSPGNQLNHELHQETVGSNNKQNQSRSASNPLPARSAPAAPQAKPSAPVIIEVDTPTAETVSTPPTEDSRKRKRPSEDQRPNEDDSLFESPFSSPIEKFLERATDDAGLKDGAERNATTPARSSMAGTPTVAPRDQQRQHISQVSNHPDPPGNSSIPPLFSDKPYSNQSRSQSKQAVQSNMYNNSHTVMQQQQQPYPNSSMPMQNTTNQSIAYGPQSQTAPRPSLAPPHPYNARGSQSIPGYYKTDMGQYYNNTASPAASSSPSPNYGTSQAYGKSPAPMGMTYPSYNIGGNPYMYALPPAPGALPTYGATMVASAAAEQTKTQHSDPGLMTAADMVAGVNTKFRISTKDGFAVPKRF</sequence>
<feature type="compositionally biased region" description="Polar residues" evidence="1">
    <location>
        <begin position="349"/>
        <end position="366"/>
    </location>
</feature>
<feature type="compositionally biased region" description="Low complexity" evidence="1">
    <location>
        <begin position="8"/>
        <end position="17"/>
    </location>
</feature>
<dbReference type="EMBL" id="JAXLQG010000008">
    <property type="protein sequence ID" value="KAK5536800.1"/>
    <property type="molecule type" value="Genomic_DNA"/>
</dbReference>
<feature type="compositionally biased region" description="Polar residues" evidence="1">
    <location>
        <begin position="121"/>
        <end position="132"/>
    </location>
</feature>
<organism evidence="2 3">
    <name type="scientific">Vermiconidia calcicola</name>
    <dbReference type="NCBI Taxonomy" id="1690605"/>
    <lineage>
        <taxon>Eukaryota</taxon>
        <taxon>Fungi</taxon>
        <taxon>Dikarya</taxon>
        <taxon>Ascomycota</taxon>
        <taxon>Pezizomycotina</taxon>
        <taxon>Dothideomycetes</taxon>
        <taxon>Dothideomycetidae</taxon>
        <taxon>Mycosphaerellales</taxon>
        <taxon>Extremaceae</taxon>
        <taxon>Vermiconidia</taxon>
    </lineage>
</organism>
<feature type="compositionally biased region" description="Polar residues" evidence="1">
    <location>
        <begin position="374"/>
        <end position="431"/>
    </location>
</feature>
<name>A0AAV9Q6E1_9PEZI</name>
<feature type="compositionally biased region" description="Polar residues" evidence="1">
    <location>
        <begin position="326"/>
        <end position="337"/>
    </location>
</feature>